<name>A0A0A8YB69_ARUDO</name>
<proteinExistence type="predicted"/>
<evidence type="ECO:0000313" key="2">
    <source>
        <dbReference type="EMBL" id="JAD22690.1"/>
    </source>
</evidence>
<reference evidence="2" key="1">
    <citation type="submission" date="2014-09" db="EMBL/GenBank/DDBJ databases">
        <authorList>
            <person name="Magalhaes I.L.F."/>
            <person name="Oliveira U."/>
            <person name="Santos F.R."/>
            <person name="Vidigal T.H.D.A."/>
            <person name="Brescovit A.D."/>
            <person name="Santos A.J."/>
        </authorList>
    </citation>
    <scope>NUCLEOTIDE SEQUENCE</scope>
    <source>
        <tissue evidence="2">Shoot tissue taken approximately 20 cm above the soil surface</tissue>
    </source>
</reference>
<protein>
    <submittedName>
        <fullName evidence="2">Uncharacterized protein</fullName>
    </submittedName>
</protein>
<feature type="compositionally biased region" description="Basic and acidic residues" evidence="1">
    <location>
        <begin position="19"/>
        <end position="31"/>
    </location>
</feature>
<dbReference type="AlphaFoldDB" id="A0A0A8YB69"/>
<organism evidence="2">
    <name type="scientific">Arundo donax</name>
    <name type="common">Giant reed</name>
    <name type="synonym">Donax arundinaceus</name>
    <dbReference type="NCBI Taxonomy" id="35708"/>
    <lineage>
        <taxon>Eukaryota</taxon>
        <taxon>Viridiplantae</taxon>
        <taxon>Streptophyta</taxon>
        <taxon>Embryophyta</taxon>
        <taxon>Tracheophyta</taxon>
        <taxon>Spermatophyta</taxon>
        <taxon>Magnoliopsida</taxon>
        <taxon>Liliopsida</taxon>
        <taxon>Poales</taxon>
        <taxon>Poaceae</taxon>
        <taxon>PACMAD clade</taxon>
        <taxon>Arundinoideae</taxon>
        <taxon>Arundineae</taxon>
        <taxon>Arundo</taxon>
    </lineage>
</organism>
<dbReference type="EMBL" id="GBRH01275205">
    <property type="protein sequence ID" value="JAD22690.1"/>
    <property type="molecule type" value="Transcribed_RNA"/>
</dbReference>
<reference evidence="2" key="2">
    <citation type="journal article" date="2015" name="Data Brief">
        <title>Shoot transcriptome of the giant reed, Arundo donax.</title>
        <authorList>
            <person name="Barrero R.A."/>
            <person name="Guerrero F.D."/>
            <person name="Moolhuijzen P."/>
            <person name="Goolsby J.A."/>
            <person name="Tidwell J."/>
            <person name="Bellgard S.E."/>
            <person name="Bellgard M.I."/>
        </authorList>
    </citation>
    <scope>NUCLEOTIDE SEQUENCE</scope>
    <source>
        <tissue evidence="2">Shoot tissue taken approximately 20 cm above the soil surface</tissue>
    </source>
</reference>
<sequence>MIPDGNMRLAEGRGQQGVEEVKEEGAEHEVQ</sequence>
<feature type="region of interest" description="Disordered" evidence="1">
    <location>
        <begin position="1"/>
        <end position="31"/>
    </location>
</feature>
<evidence type="ECO:0000256" key="1">
    <source>
        <dbReference type="SAM" id="MobiDB-lite"/>
    </source>
</evidence>
<accession>A0A0A8YB69</accession>